<dbReference type="SUPFAM" id="SSF89550">
    <property type="entry name" value="PHP domain-like"/>
    <property type="match status" value="1"/>
</dbReference>
<dbReference type="CDD" id="cd12110">
    <property type="entry name" value="PHP_HisPPase_Hisj_like"/>
    <property type="match status" value="1"/>
</dbReference>
<evidence type="ECO:0000256" key="8">
    <source>
        <dbReference type="RuleBase" id="RU366003"/>
    </source>
</evidence>
<keyword evidence="5 8" id="KW-0378">Hydrolase</keyword>
<dbReference type="InterPro" id="IPR010140">
    <property type="entry name" value="Histidinol_P_phosphatase_HisJ"/>
</dbReference>
<evidence type="ECO:0000256" key="5">
    <source>
        <dbReference type="ARBA" id="ARBA00022801"/>
    </source>
</evidence>
<dbReference type="UniPathway" id="UPA00031">
    <property type="reaction ID" value="UER00013"/>
</dbReference>
<keyword evidence="6 8" id="KW-0368">Histidine biosynthesis</keyword>
<dbReference type="GO" id="GO:0000105">
    <property type="term" value="P:L-histidine biosynthetic process"/>
    <property type="evidence" value="ECO:0007669"/>
    <property type="project" value="UniProtKB-UniRule"/>
</dbReference>
<dbReference type="InterPro" id="IPR016195">
    <property type="entry name" value="Pol/histidinol_Pase-like"/>
</dbReference>
<evidence type="ECO:0000256" key="1">
    <source>
        <dbReference type="ARBA" id="ARBA00004970"/>
    </source>
</evidence>
<name>A0A1X2GRW8_9FUNG</name>
<gene>
    <name evidence="10" type="ORF">DM01DRAFT_1318019</name>
</gene>
<accession>A0A1X2GRW8</accession>
<dbReference type="GO" id="GO:0004401">
    <property type="term" value="F:histidinol-phosphatase activity"/>
    <property type="evidence" value="ECO:0007669"/>
    <property type="project" value="UniProtKB-UniRule"/>
</dbReference>
<evidence type="ECO:0000313" key="10">
    <source>
        <dbReference type="EMBL" id="ORX59820.1"/>
    </source>
</evidence>
<dbReference type="GO" id="GO:0005737">
    <property type="term" value="C:cytoplasm"/>
    <property type="evidence" value="ECO:0007669"/>
    <property type="project" value="TreeGrafter"/>
</dbReference>
<evidence type="ECO:0000256" key="3">
    <source>
        <dbReference type="ARBA" id="ARBA00013085"/>
    </source>
</evidence>
<comment type="catalytic activity">
    <reaction evidence="7 8">
        <text>L-histidinol phosphate + H2O = L-histidinol + phosphate</text>
        <dbReference type="Rhea" id="RHEA:14465"/>
        <dbReference type="ChEBI" id="CHEBI:15377"/>
        <dbReference type="ChEBI" id="CHEBI:43474"/>
        <dbReference type="ChEBI" id="CHEBI:57699"/>
        <dbReference type="ChEBI" id="CHEBI:57980"/>
        <dbReference type="EC" id="3.1.3.15"/>
    </reaction>
</comment>
<evidence type="ECO:0000256" key="2">
    <source>
        <dbReference type="ARBA" id="ARBA00009152"/>
    </source>
</evidence>
<comment type="similarity">
    <text evidence="2 8">Belongs to the PHP hydrolase family. HisK subfamily.</text>
</comment>
<evidence type="ECO:0000259" key="9">
    <source>
        <dbReference type="Pfam" id="PF02811"/>
    </source>
</evidence>
<dbReference type="Pfam" id="PF02811">
    <property type="entry name" value="PHP"/>
    <property type="match status" value="1"/>
</dbReference>
<keyword evidence="4 8" id="KW-0028">Amino-acid biosynthesis</keyword>
<organism evidence="10 11">
    <name type="scientific">Hesseltinella vesiculosa</name>
    <dbReference type="NCBI Taxonomy" id="101127"/>
    <lineage>
        <taxon>Eukaryota</taxon>
        <taxon>Fungi</taxon>
        <taxon>Fungi incertae sedis</taxon>
        <taxon>Mucoromycota</taxon>
        <taxon>Mucoromycotina</taxon>
        <taxon>Mucoromycetes</taxon>
        <taxon>Mucorales</taxon>
        <taxon>Cunninghamellaceae</taxon>
        <taxon>Hesseltinella</taxon>
    </lineage>
</organism>
<proteinExistence type="inferred from homology"/>
<dbReference type="AlphaFoldDB" id="A0A1X2GRW8"/>
<comment type="caution">
    <text evidence="10">The sequence shown here is derived from an EMBL/GenBank/DDBJ whole genome shotgun (WGS) entry which is preliminary data.</text>
</comment>
<dbReference type="PANTHER" id="PTHR21039">
    <property type="entry name" value="HISTIDINOL PHOSPHATASE-RELATED"/>
    <property type="match status" value="1"/>
</dbReference>
<dbReference type="InterPro" id="IPR004013">
    <property type="entry name" value="PHP_dom"/>
</dbReference>
<dbReference type="OrthoDB" id="5957391at2759"/>
<evidence type="ECO:0000313" key="11">
    <source>
        <dbReference type="Proteomes" id="UP000242146"/>
    </source>
</evidence>
<sequence>MPYSYHSHSGQFCHHGYGDLEAVVQNAIAKQFKVYGLSEHMPRFDMNELYPEELEANCTPETLATLFNDFVNEARRLQSKYKDQIVLLVGSELEFIQPSYATMITRLRQRYALDYVVGSLHHVGGIPIDFSNELYQKCLNRFGSYTKLFEAYFDEQWQMLQTVKPEVVGHLDLVRIFAEPEAAASAMADPLVWSRIERNVDYVIGYGGIFEINSRAWKKGLRDAYPNQAIVQLIQQKHGRLTLSDDCHGPQDVGMFYDKLLTYLQTTGVDTISYLTLDDQGKVVLRENKSILQDSFWTSLSNT</sequence>
<dbReference type="EC" id="3.1.3.15" evidence="3 8"/>
<protein>
    <recommendedName>
        <fullName evidence="3 8">Histidinol-phosphatase</fullName>
        <shortName evidence="8">HolPase</shortName>
        <ecNumber evidence="3 8">3.1.3.15</ecNumber>
    </recommendedName>
</protein>
<dbReference type="Proteomes" id="UP000242146">
    <property type="component" value="Unassembled WGS sequence"/>
</dbReference>
<evidence type="ECO:0000256" key="4">
    <source>
        <dbReference type="ARBA" id="ARBA00022605"/>
    </source>
</evidence>
<dbReference type="EMBL" id="MCGT01000005">
    <property type="protein sequence ID" value="ORX59820.1"/>
    <property type="molecule type" value="Genomic_DNA"/>
</dbReference>
<dbReference type="NCBIfam" id="TIGR01856">
    <property type="entry name" value="hisJ_fam"/>
    <property type="match status" value="1"/>
</dbReference>
<evidence type="ECO:0000256" key="6">
    <source>
        <dbReference type="ARBA" id="ARBA00023102"/>
    </source>
</evidence>
<comment type="pathway">
    <text evidence="1 8">Amino-acid biosynthesis; L-histidine biosynthesis; L-histidine from 5-phospho-alpha-D-ribose 1-diphosphate: step 8/9.</text>
</comment>
<dbReference type="PANTHER" id="PTHR21039:SF0">
    <property type="entry name" value="HISTIDINOL-PHOSPHATASE"/>
    <property type="match status" value="1"/>
</dbReference>
<evidence type="ECO:0000256" key="7">
    <source>
        <dbReference type="ARBA" id="ARBA00049158"/>
    </source>
</evidence>
<reference evidence="10 11" key="1">
    <citation type="submission" date="2016-07" db="EMBL/GenBank/DDBJ databases">
        <title>Pervasive Adenine N6-methylation of Active Genes in Fungi.</title>
        <authorList>
            <consortium name="DOE Joint Genome Institute"/>
            <person name="Mondo S.J."/>
            <person name="Dannebaum R.O."/>
            <person name="Kuo R.C."/>
            <person name="Labutti K."/>
            <person name="Haridas S."/>
            <person name="Kuo A."/>
            <person name="Salamov A."/>
            <person name="Ahrendt S.R."/>
            <person name="Lipzen A."/>
            <person name="Sullivan W."/>
            <person name="Andreopoulos W.B."/>
            <person name="Clum A."/>
            <person name="Lindquist E."/>
            <person name="Daum C."/>
            <person name="Ramamoorthy G.K."/>
            <person name="Gryganskyi A."/>
            <person name="Culley D."/>
            <person name="Magnuson J.K."/>
            <person name="James T.Y."/>
            <person name="O'Malley M.A."/>
            <person name="Stajich J.E."/>
            <person name="Spatafora J.W."/>
            <person name="Visel A."/>
            <person name="Grigoriev I.V."/>
        </authorList>
    </citation>
    <scope>NUCLEOTIDE SEQUENCE [LARGE SCALE GENOMIC DNA]</scope>
    <source>
        <strain evidence="10 11">NRRL 3301</strain>
    </source>
</reference>
<dbReference type="STRING" id="101127.A0A1X2GRW8"/>
<feature type="domain" description="PHP" evidence="9">
    <location>
        <begin position="5"/>
        <end position="214"/>
    </location>
</feature>
<keyword evidence="11" id="KW-1185">Reference proteome</keyword>
<dbReference type="Gene3D" id="3.20.20.140">
    <property type="entry name" value="Metal-dependent hydrolases"/>
    <property type="match status" value="1"/>
</dbReference>